<keyword evidence="5 12" id="KW-0548">Nucleotidyltransferase</keyword>
<dbReference type="HAMAP" id="MF_01595">
    <property type="entry name" value="PNPase"/>
    <property type="match status" value="1"/>
</dbReference>
<dbReference type="PANTHER" id="PTHR11252:SF0">
    <property type="entry name" value="POLYRIBONUCLEOTIDE NUCLEOTIDYLTRANSFERASE 1, MITOCHONDRIAL"/>
    <property type="match status" value="1"/>
</dbReference>
<dbReference type="SUPFAM" id="SSF50249">
    <property type="entry name" value="Nucleic acid-binding proteins"/>
    <property type="match status" value="1"/>
</dbReference>
<proteinExistence type="evidence at transcript level"/>
<protein>
    <recommendedName>
        <fullName evidence="3">polyribonucleotide nucleotidyltransferase</fullName>
        <ecNumber evidence="3">2.7.7.8</ecNumber>
    </recommendedName>
    <alternativeName>
        <fullName evidence="7">Polynucleotide phosphorylase 1</fullName>
    </alternativeName>
</protein>
<dbReference type="GO" id="GO:0000175">
    <property type="term" value="F:3'-5'-RNA exonuclease activity"/>
    <property type="evidence" value="ECO:0007669"/>
    <property type="project" value="TreeGrafter"/>
</dbReference>
<comment type="subcellular location">
    <subcellularLocation>
        <location evidence="1">Plastid</location>
        <location evidence="1">Chloroplast</location>
    </subcellularLocation>
</comment>
<feature type="region of interest" description="Disordered" evidence="9">
    <location>
        <begin position="793"/>
        <end position="853"/>
    </location>
</feature>
<gene>
    <name evidence="12" type="ORF">NGATSA_3013500</name>
</gene>
<dbReference type="Pfam" id="PF00575">
    <property type="entry name" value="S1"/>
    <property type="match status" value="1"/>
</dbReference>
<dbReference type="CDD" id="cd11363">
    <property type="entry name" value="RNase_PH_PNPase_1"/>
    <property type="match status" value="1"/>
</dbReference>
<feature type="domain" description="S1 motif" evidence="11">
    <location>
        <begin position="715"/>
        <end position="784"/>
    </location>
</feature>
<evidence type="ECO:0000256" key="1">
    <source>
        <dbReference type="ARBA" id="ARBA00004229"/>
    </source>
</evidence>
<dbReference type="SUPFAM" id="SSF46915">
    <property type="entry name" value="Polynucleotide phosphorylase/guanosine pentaphosphate synthase (PNPase/GPSI), domain 3"/>
    <property type="match status" value="1"/>
</dbReference>
<dbReference type="GO" id="GO:0003723">
    <property type="term" value="F:RNA binding"/>
    <property type="evidence" value="ECO:0007669"/>
    <property type="project" value="UniProtKB-UniRule"/>
</dbReference>
<dbReference type="FunFam" id="3.30.230.70:FF:000001">
    <property type="entry name" value="Polyribonucleotide nucleotidyltransferase"/>
    <property type="match status" value="1"/>
</dbReference>
<dbReference type="SMART" id="SM00322">
    <property type="entry name" value="KH"/>
    <property type="match status" value="1"/>
</dbReference>
<dbReference type="PROSITE" id="PS50126">
    <property type="entry name" value="S1"/>
    <property type="match status" value="1"/>
</dbReference>
<name>I2CR07_NANGC</name>
<dbReference type="GO" id="GO:0000958">
    <property type="term" value="P:mitochondrial mRNA catabolic process"/>
    <property type="evidence" value="ECO:0007669"/>
    <property type="project" value="TreeGrafter"/>
</dbReference>
<evidence type="ECO:0000256" key="7">
    <source>
        <dbReference type="ARBA" id="ARBA00031451"/>
    </source>
</evidence>
<dbReference type="InterPro" id="IPR001247">
    <property type="entry name" value="ExoRNase_PH_dom1"/>
</dbReference>
<dbReference type="InterPro" id="IPR004087">
    <property type="entry name" value="KH_dom"/>
</dbReference>
<sequence length="853" mass="91127">MPPPLFFLIVVATLSCHSPWSRYGHVQAFLSPHPRSRGTPEFRAVERRTPDASPLSLSAHTLSTSTSGGPTGTFFTEEKMEVEVGGKILAFETGKIGRSADGSVTVRQGETVVYASACAENKPQELDFTPLRIDYFERFSAAGMTSGSYTKRDGRASDREILVARLIDRPLRPMLTEAWTCETQVLSWVFSYDGVHNSEPMAICAASAAVVLSSIPLETPVAGVQVGRVDGRLVVNPTKQEMANSTLNLMVAGTEEGILMIEGAAEFLPEEVLLDALREGHAAIADICRALREWGAKVGKPKRLGDLCLAPPELKPLLQERYAKAIDAALKSGNRNAYSASLHGIEDSIVASLGVDSGLPDGEFLARDLKVEFKKLVKQRMALMVAAGRGRADGRGPSEVRPISIEMGVLPTPHGSVLFTRGETQALVTVTLGNKGMSQRTESLDGSDSKRFYLQYSFPPSSVGEVGRVGAPGRREIGHGNLAERALLPVIPSEEDFPYALRVESMIMESCGSSSMASACGGSLALMDCGVPLKRHIAGVAMGLLLDEAVDEPIVLTDILGLEDAFGTMDFKICGDAEGVTTFQLDIKCNGLTFPTLEKALRQAKEGRLHILKIMEEACPAPRAEMRGNVMRISQVKINPSFIGKLIGPQGRQIRAIIDQFSLSELDVSDQGVVSVCSFSTESNQAAAKFIEDMYKDEVKASNTVEFKGPMPEVGTVFRDVEIKGIQSFGVFVEILPGLQGLVHVSELNNKRVVSVEALYKSGDRVDVKLLGINEKGQLRLSRKAILEEEGAAGDIKKGGGPARAPARGGEGGGSGGSGGGEGGGRGGGRPPRAKSMPPDVPESEEKAAVRAP</sequence>
<dbReference type="InterPro" id="IPR003029">
    <property type="entry name" value="S1_domain"/>
</dbReference>
<reference evidence="12" key="2">
    <citation type="journal article" date="2012" name="Nat. Commun.">
        <title>Draft genome sequence and genetic transformation of the oleaginous alga Nannochloropis gaditana.</title>
        <authorList>
            <person name="Radakovits R."/>
            <person name="Jinkerson R.E."/>
            <person name="Fuerstenberg S.I."/>
            <person name="Tae H."/>
            <person name="Settlage R.E."/>
            <person name="Boore J.L."/>
            <person name="Posewitz M.C."/>
        </authorList>
    </citation>
    <scope>NUCLEOTIDE SEQUENCE</scope>
    <source>
        <strain evidence="12">CCMP526</strain>
    </source>
</reference>
<dbReference type="SUPFAM" id="SSF54211">
    <property type="entry name" value="Ribosomal protein S5 domain 2-like"/>
    <property type="match status" value="2"/>
</dbReference>
<reference evidence="12" key="1">
    <citation type="journal article" date="2012" name="Bioengineered">
        <title>Additional insights into the genome of the oleaginous model alga Nannochloropsis gaditana.</title>
        <authorList>
            <person name="Jinkerson R.E."/>
            <person name="Radakovits R."/>
            <person name="Posewitz M.C."/>
        </authorList>
    </citation>
    <scope>NUCLEOTIDE SEQUENCE</scope>
    <source>
        <strain evidence="12">CCMP526</strain>
    </source>
</reference>
<evidence type="ECO:0000256" key="8">
    <source>
        <dbReference type="PROSITE-ProRule" id="PRU00117"/>
    </source>
</evidence>
<dbReference type="Gene3D" id="3.30.230.70">
    <property type="entry name" value="GHMP Kinase, N-terminal domain"/>
    <property type="match status" value="2"/>
</dbReference>
<dbReference type="InterPro" id="IPR004088">
    <property type="entry name" value="KH_dom_type_1"/>
</dbReference>
<feature type="region of interest" description="Disordered" evidence="9">
    <location>
        <begin position="35"/>
        <end position="71"/>
    </location>
</feature>
<feature type="compositionally biased region" description="Low complexity" evidence="9">
    <location>
        <begin position="53"/>
        <end position="71"/>
    </location>
</feature>
<dbReference type="NCBIfam" id="NF008805">
    <property type="entry name" value="PRK11824.1"/>
    <property type="match status" value="1"/>
</dbReference>
<evidence type="ECO:0000256" key="10">
    <source>
        <dbReference type="SAM" id="SignalP"/>
    </source>
</evidence>
<keyword evidence="10" id="KW-0732">Signal</keyword>
<dbReference type="Pfam" id="PF03725">
    <property type="entry name" value="RNase_PH_C"/>
    <property type="match status" value="1"/>
</dbReference>
<accession>I2CR07</accession>
<evidence type="ECO:0000256" key="2">
    <source>
        <dbReference type="ARBA" id="ARBA00007404"/>
    </source>
</evidence>
<evidence type="ECO:0000256" key="6">
    <source>
        <dbReference type="ARBA" id="ARBA00022884"/>
    </source>
</evidence>
<dbReference type="GO" id="GO:0000965">
    <property type="term" value="P:mitochondrial RNA 3'-end processing"/>
    <property type="evidence" value="ECO:0007669"/>
    <property type="project" value="TreeGrafter"/>
</dbReference>
<dbReference type="InterPro" id="IPR015847">
    <property type="entry name" value="ExoRNase_PH_dom2"/>
</dbReference>
<dbReference type="InterPro" id="IPR036456">
    <property type="entry name" value="PNPase_PH_RNA-bd_sf"/>
</dbReference>
<dbReference type="InterPro" id="IPR012340">
    <property type="entry name" value="NA-bd_OB-fold"/>
</dbReference>
<dbReference type="PANTHER" id="PTHR11252">
    <property type="entry name" value="POLYRIBONUCLEOTIDE NUCLEOTIDYLTRANSFERASE"/>
    <property type="match status" value="1"/>
</dbReference>
<dbReference type="SUPFAM" id="SSF55666">
    <property type="entry name" value="Ribonuclease PH domain 2-like"/>
    <property type="match status" value="2"/>
</dbReference>
<dbReference type="Pfam" id="PF01138">
    <property type="entry name" value="RNase_PH"/>
    <property type="match status" value="2"/>
</dbReference>
<feature type="compositionally biased region" description="Basic and acidic residues" evidence="9">
    <location>
        <begin position="844"/>
        <end position="853"/>
    </location>
</feature>
<organism evidence="12">
    <name type="scientific">Nannochloropsis gaditana (strain CCMP526)</name>
    <name type="common">Green microalga</name>
    <name type="synonym">Microchloropsis gaditana</name>
    <dbReference type="NCBI Taxonomy" id="1093141"/>
    <lineage>
        <taxon>Eukaryota</taxon>
        <taxon>Sar</taxon>
        <taxon>Stramenopiles</taxon>
        <taxon>Ochrophyta</taxon>
        <taxon>Eustigmatophyceae</taxon>
        <taxon>Eustigmatales</taxon>
        <taxon>Monodopsidaceae</taxon>
        <taxon>Nannochloropsis</taxon>
    </lineage>
</organism>
<evidence type="ECO:0000313" key="12">
    <source>
        <dbReference type="EMBL" id="AFJ69340.1"/>
    </source>
</evidence>
<dbReference type="Pfam" id="PF00013">
    <property type="entry name" value="KH_1"/>
    <property type="match status" value="1"/>
</dbReference>
<evidence type="ECO:0000256" key="5">
    <source>
        <dbReference type="ARBA" id="ARBA00022695"/>
    </source>
</evidence>
<dbReference type="Gene3D" id="3.30.1370.10">
    <property type="entry name" value="K Homology domain, type 1"/>
    <property type="match status" value="1"/>
</dbReference>
<dbReference type="NCBIfam" id="TIGR03591">
    <property type="entry name" value="polynuc_phos"/>
    <property type="match status" value="1"/>
</dbReference>
<dbReference type="AlphaFoldDB" id="I2CR07"/>
<feature type="compositionally biased region" description="Gly residues" evidence="9">
    <location>
        <begin position="809"/>
        <end position="830"/>
    </location>
</feature>
<evidence type="ECO:0000256" key="9">
    <source>
        <dbReference type="SAM" id="MobiDB-lite"/>
    </source>
</evidence>
<evidence type="ECO:0000256" key="4">
    <source>
        <dbReference type="ARBA" id="ARBA00022679"/>
    </source>
</evidence>
<keyword evidence="6 8" id="KW-0694">RNA-binding</keyword>
<dbReference type="FunFam" id="2.40.50.140:FF:000158">
    <property type="entry name" value="Polyribonucleotide nucleotidyltransferase 1, chloroplastic"/>
    <property type="match status" value="1"/>
</dbReference>
<feature type="compositionally biased region" description="Basic and acidic residues" evidence="9">
    <location>
        <begin position="38"/>
        <end position="50"/>
    </location>
</feature>
<dbReference type="GO" id="GO:0009507">
    <property type="term" value="C:chloroplast"/>
    <property type="evidence" value="ECO:0007669"/>
    <property type="project" value="UniProtKB-SubCell"/>
</dbReference>
<dbReference type="SUPFAM" id="SSF54791">
    <property type="entry name" value="Eukaryotic type KH-domain (KH-domain type I)"/>
    <property type="match status" value="1"/>
</dbReference>
<feature type="chain" id="PRO_5003656219" description="polyribonucleotide nucleotidyltransferase" evidence="10">
    <location>
        <begin position="17"/>
        <end position="853"/>
    </location>
</feature>
<dbReference type="EMBL" id="JU980277">
    <property type="protein sequence ID" value="AFJ69340.1"/>
    <property type="molecule type" value="mRNA"/>
</dbReference>
<dbReference type="InterPro" id="IPR020568">
    <property type="entry name" value="Ribosomal_Su5_D2-typ_SF"/>
</dbReference>
<comment type="similarity">
    <text evidence="2">Belongs to the polyribonucleotide nucleotidyltransferase family.</text>
</comment>
<dbReference type="SMART" id="SM00316">
    <property type="entry name" value="S1"/>
    <property type="match status" value="1"/>
</dbReference>
<dbReference type="PROSITE" id="PS50084">
    <property type="entry name" value="KH_TYPE_1"/>
    <property type="match status" value="1"/>
</dbReference>
<evidence type="ECO:0000256" key="3">
    <source>
        <dbReference type="ARBA" id="ARBA00012416"/>
    </source>
</evidence>
<dbReference type="InterPro" id="IPR036612">
    <property type="entry name" value="KH_dom_type_1_sf"/>
</dbReference>
<dbReference type="InterPro" id="IPR036345">
    <property type="entry name" value="ExoRNase_PH_dom2_sf"/>
</dbReference>
<dbReference type="Gene3D" id="2.40.50.140">
    <property type="entry name" value="Nucleic acid-binding proteins"/>
    <property type="match status" value="1"/>
</dbReference>
<dbReference type="GO" id="GO:0005829">
    <property type="term" value="C:cytosol"/>
    <property type="evidence" value="ECO:0007669"/>
    <property type="project" value="TreeGrafter"/>
</dbReference>
<dbReference type="CDD" id="cd02393">
    <property type="entry name" value="KH-I_PNPase"/>
    <property type="match status" value="1"/>
</dbReference>
<keyword evidence="4 12" id="KW-0808">Transferase</keyword>
<dbReference type="EC" id="2.7.7.8" evidence="3"/>
<dbReference type="InterPro" id="IPR012162">
    <property type="entry name" value="PNPase"/>
</dbReference>
<feature type="signal peptide" evidence="10">
    <location>
        <begin position="1"/>
        <end position="16"/>
    </location>
</feature>
<dbReference type="GO" id="GO:0004654">
    <property type="term" value="F:polyribonucleotide nucleotidyltransferase activity"/>
    <property type="evidence" value="ECO:0007669"/>
    <property type="project" value="UniProtKB-EC"/>
</dbReference>
<dbReference type="InterPro" id="IPR027408">
    <property type="entry name" value="PNPase/RNase_PH_dom_sf"/>
</dbReference>
<evidence type="ECO:0000259" key="11">
    <source>
        <dbReference type="PROSITE" id="PS50126"/>
    </source>
</evidence>
<dbReference type="CDD" id="cd11364">
    <property type="entry name" value="RNase_PH_PNPase_2"/>
    <property type="match status" value="1"/>
</dbReference>
<dbReference type="FunFam" id="3.30.1370.10:FF:000001">
    <property type="entry name" value="Polyribonucleotide nucleotidyltransferase"/>
    <property type="match status" value="1"/>
</dbReference>
<dbReference type="GO" id="GO:0005739">
    <property type="term" value="C:mitochondrion"/>
    <property type="evidence" value="ECO:0007669"/>
    <property type="project" value="TreeGrafter"/>
</dbReference>